<dbReference type="PRINTS" id="PR00082">
    <property type="entry name" value="GLFDHDRGNASE"/>
</dbReference>
<proteinExistence type="inferred from homology"/>
<dbReference type="PIRSF" id="PIRSF000185">
    <property type="entry name" value="Glu_DH"/>
    <property type="match status" value="1"/>
</dbReference>
<dbReference type="GO" id="GO:0004354">
    <property type="term" value="F:glutamate dehydrogenase (NADP+) activity"/>
    <property type="evidence" value="ECO:0007669"/>
    <property type="project" value="TreeGrafter"/>
</dbReference>
<dbReference type="InterPro" id="IPR006097">
    <property type="entry name" value="Glu/Leu/Phe/Val/Trp_DH_dimer"/>
</dbReference>
<dbReference type="KEGG" id="bbev:BBEV_2469"/>
<evidence type="ECO:0000256" key="8">
    <source>
        <dbReference type="PIRSR" id="PIRSR000185-3"/>
    </source>
</evidence>
<dbReference type="SMART" id="SM00839">
    <property type="entry name" value="ELFV_dehydrog"/>
    <property type="match status" value="1"/>
</dbReference>
<dbReference type="InterPro" id="IPR014362">
    <property type="entry name" value="Glu_DH"/>
</dbReference>
<dbReference type="OrthoDB" id="9803297at2"/>
<keyword evidence="7" id="KW-0520">NAD</keyword>
<feature type="binding site" evidence="7">
    <location>
        <position position="381"/>
    </location>
    <ligand>
        <name>substrate</name>
    </ligand>
</feature>
<dbReference type="PANTHER" id="PTHR43571:SF1">
    <property type="entry name" value="NADP-SPECIFIC GLUTAMATE DEHYDROGENASE 1-RELATED"/>
    <property type="match status" value="1"/>
</dbReference>
<feature type="site" description="Important for catalysis" evidence="8">
    <location>
        <position position="170"/>
    </location>
</feature>
<dbReference type="Pfam" id="PF00208">
    <property type="entry name" value="ELFV_dehydrog"/>
    <property type="match status" value="1"/>
</dbReference>
<dbReference type="PATRIC" id="fig|632773.3.peg.2582"/>
<protein>
    <recommendedName>
        <fullName evidence="3 5">Glutamate dehydrogenase</fullName>
    </recommendedName>
</protein>
<dbReference type="Gene3D" id="3.40.50.720">
    <property type="entry name" value="NAD(P)-binding Rossmann-like Domain"/>
    <property type="match status" value="1"/>
</dbReference>
<dbReference type="Gene3D" id="3.40.50.10860">
    <property type="entry name" value="Leucine Dehydrogenase, chain A, domain 1"/>
    <property type="match status" value="1"/>
</dbReference>
<dbReference type="SUPFAM" id="SSF51735">
    <property type="entry name" value="NAD(P)-binding Rossmann-fold domains"/>
    <property type="match status" value="1"/>
</dbReference>
<feature type="binding site" evidence="7">
    <location>
        <position position="118"/>
    </location>
    <ligand>
        <name>substrate</name>
    </ligand>
</feature>
<comment type="similarity">
    <text evidence="1 5 9">Belongs to the Glu/Leu/Phe/Val dehydrogenases family.</text>
</comment>
<evidence type="ECO:0000313" key="11">
    <source>
        <dbReference type="EMBL" id="AOM83809.1"/>
    </source>
</evidence>
<feature type="binding site" evidence="7">
    <location>
        <position position="245"/>
    </location>
    <ligand>
        <name>NAD(+)</name>
        <dbReference type="ChEBI" id="CHEBI:57540"/>
    </ligand>
</feature>
<keyword evidence="12" id="KW-1185">Reference proteome</keyword>
<dbReference type="GO" id="GO:0000166">
    <property type="term" value="F:nucleotide binding"/>
    <property type="evidence" value="ECO:0007669"/>
    <property type="project" value="UniProtKB-KW"/>
</dbReference>
<feature type="active site" description="Proton donor" evidence="6">
    <location>
        <position position="130"/>
    </location>
</feature>
<feature type="domain" description="Glutamate/phenylalanine/leucine/valine/L-tryptophan dehydrogenase C-terminal" evidence="10">
    <location>
        <begin position="207"/>
        <end position="444"/>
    </location>
</feature>
<dbReference type="Pfam" id="PF02812">
    <property type="entry name" value="ELFV_dehydrog_N"/>
    <property type="match status" value="1"/>
</dbReference>
<feature type="binding site" evidence="7">
    <location>
        <position position="214"/>
    </location>
    <ligand>
        <name>NAD(+)</name>
        <dbReference type="ChEBI" id="CHEBI:57540"/>
    </ligand>
</feature>
<dbReference type="PANTHER" id="PTHR43571">
    <property type="entry name" value="NADP-SPECIFIC GLUTAMATE DEHYDROGENASE 1-RELATED"/>
    <property type="match status" value="1"/>
</dbReference>
<evidence type="ECO:0000256" key="6">
    <source>
        <dbReference type="PIRSR" id="PIRSR000185-1"/>
    </source>
</evidence>
<dbReference type="InterPro" id="IPR046346">
    <property type="entry name" value="Aminoacid_DH-like_N_sf"/>
</dbReference>
<dbReference type="Proteomes" id="UP000094463">
    <property type="component" value="Chromosome"/>
</dbReference>
<dbReference type="GO" id="GO:0005829">
    <property type="term" value="C:cytosol"/>
    <property type="evidence" value="ECO:0007669"/>
    <property type="project" value="TreeGrafter"/>
</dbReference>
<dbReference type="GO" id="GO:0006537">
    <property type="term" value="P:glutamate biosynthetic process"/>
    <property type="evidence" value="ECO:0007669"/>
    <property type="project" value="TreeGrafter"/>
</dbReference>
<evidence type="ECO:0000313" key="12">
    <source>
        <dbReference type="Proteomes" id="UP000094463"/>
    </source>
</evidence>
<dbReference type="SUPFAM" id="SSF53223">
    <property type="entry name" value="Aminoacid dehydrogenase-like, N-terminal domain"/>
    <property type="match status" value="1"/>
</dbReference>
<dbReference type="Gene3D" id="1.10.285.10">
    <property type="entry name" value="Glutamate Dehydrogenase, chain A, domain 3"/>
    <property type="match status" value="2"/>
</dbReference>
<dbReference type="RefSeq" id="WP_069365749.1">
    <property type="nucleotide sequence ID" value="NZ_CP012502.1"/>
</dbReference>
<dbReference type="InterPro" id="IPR036291">
    <property type="entry name" value="NAD(P)-bd_dom_sf"/>
</dbReference>
<dbReference type="FunFam" id="3.40.50.720:FF:000030">
    <property type="entry name" value="Glutamate dehydrogenase"/>
    <property type="match status" value="1"/>
</dbReference>
<dbReference type="NCBIfam" id="NF006929">
    <property type="entry name" value="PRK09414.1"/>
    <property type="match status" value="1"/>
</dbReference>
<dbReference type="FunFam" id="3.40.50.10860:FF:000002">
    <property type="entry name" value="Glutamate dehydrogenase"/>
    <property type="match status" value="1"/>
</dbReference>
<sequence length="444" mass="48638">MKKVTRKYLDDLLEQFNTQYSDKKEYAQAVESFLGTIAPVLDKHPHWRDDNVTERLLYPDRLITFKVEWLDDDGNMRINLGYRVQFNQALGPYKGGLRFDPSVTSSVVQFLGFEQTFKNALTDLPLGSGKGGADFDPSEASDTEVKRFCEAFMDELARHIGPDTDVPAGDVGVGNSEIGHLIDRYEQITHSKTPGVLTGKPLERGGIQGRVEATGYGLIYFVEEMLTGKGDDFTAKRIVVSGAGNVSLHAMKKAVEEGAIVLACSDSSGAIHCADGLDPDVIETIKNKGQSLKDYASNESQITHHPDSSAIWQFDCDIALPCAMENELNESDAQQLIENGIQLVAEGANMPCTPEAINLFLDQGILFGPGKAANAGGVVVSLFEMAQANERIPWTFNHTDEQLKKQMSVIYRNVKDAADHYGDGHDLDQGANIAGFIRVIQAMS</sequence>
<evidence type="ECO:0000256" key="4">
    <source>
        <dbReference type="ARBA" id="ARBA00023002"/>
    </source>
</evidence>
<dbReference type="EMBL" id="CP012502">
    <property type="protein sequence ID" value="AOM83809.1"/>
    <property type="molecule type" value="Genomic_DNA"/>
</dbReference>
<evidence type="ECO:0000256" key="5">
    <source>
        <dbReference type="PIRNR" id="PIRNR000185"/>
    </source>
</evidence>
<evidence type="ECO:0000256" key="9">
    <source>
        <dbReference type="RuleBase" id="RU004417"/>
    </source>
</evidence>
<evidence type="ECO:0000256" key="2">
    <source>
        <dbReference type="ARBA" id="ARBA00011643"/>
    </source>
</evidence>
<keyword evidence="7" id="KW-0547">Nucleotide-binding</keyword>
<feature type="binding site" evidence="7">
    <location>
        <position position="115"/>
    </location>
    <ligand>
        <name>substrate</name>
    </ligand>
</feature>
<evidence type="ECO:0000256" key="3">
    <source>
        <dbReference type="ARBA" id="ARBA00012896"/>
    </source>
</evidence>
<keyword evidence="4 5" id="KW-0560">Oxidoreductase</keyword>
<evidence type="ECO:0000256" key="7">
    <source>
        <dbReference type="PIRSR" id="PIRSR000185-2"/>
    </source>
</evidence>
<dbReference type="STRING" id="632773.BBEV_2469"/>
<name>A0A1D7QXS7_9BACI</name>
<gene>
    <name evidence="11" type="primary">gdh-2</name>
    <name evidence="11" type="ORF">BBEV_2469</name>
</gene>
<accession>A0A1D7QXS7</accession>
<comment type="subunit">
    <text evidence="2">Homohexamer.</text>
</comment>
<organism evidence="11 12">
    <name type="scientific">Salisediminibacterium beveridgei</name>
    <dbReference type="NCBI Taxonomy" id="632773"/>
    <lineage>
        <taxon>Bacteria</taxon>
        <taxon>Bacillati</taxon>
        <taxon>Bacillota</taxon>
        <taxon>Bacilli</taxon>
        <taxon>Bacillales</taxon>
        <taxon>Bacillaceae</taxon>
        <taxon>Salisediminibacterium</taxon>
    </lineage>
</organism>
<feature type="binding site" evidence="7">
    <location>
        <position position="94"/>
    </location>
    <ligand>
        <name>substrate</name>
    </ligand>
</feature>
<dbReference type="InterPro" id="IPR006096">
    <property type="entry name" value="Glu/Leu/Phe/Val/Trp_DH_C"/>
</dbReference>
<evidence type="ECO:0000259" key="10">
    <source>
        <dbReference type="SMART" id="SM00839"/>
    </source>
</evidence>
<dbReference type="InterPro" id="IPR006095">
    <property type="entry name" value="Glu/Leu/Phe/Val/Trp_DH"/>
</dbReference>
<dbReference type="InterPro" id="IPR050724">
    <property type="entry name" value="Glu_Leu_Phe_Val_DH"/>
</dbReference>
<feature type="binding site" evidence="7">
    <location>
        <position position="169"/>
    </location>
    <ligand>
        <name>substrate</name>
    </ligand>
</feature>
<dbReference type="AlphaFoldDB" id="A0A1D7QXS7"/>
<evidence type="ECO:0000256" key="1">
    <source>
        <dbReference type="ARBA" id="ARBA00006382"/>
    </source>
</evidence>
<reference evidence="11 12" key="1">
    <citation type="submission" date="2015-08" db="EMBL/GenBank/DDBJ databases">
        <title>The complete genome sequence of Bacillus beveridgei MLTeJB.</title>
        <authorList>
            <person name="Hanson T.E."/>
            <person name="Mesa C."/>
            <person name="Basesman S.M."/>
            <person name="Oremland R.S."/>
        </authorList>
    </citation>
    <scope>NUCLEOTIDE SEQUENCE [LARGE SCALE GENOMIC DNA]</scope>
    <source>
        <strain evidence="11 12">MLTeJB</strain>
    </source>
</reference>